<dbReference type="EMBL" id="CP073653">
    <property type="protein sequence ID" value="QUN34438.1"/>
    <property type="molecule type" value="Genomic_DNA"/>
</dbReference>
<reference evidence="1" key="1">
    <citation type="submission" date="2021-04" db="EMBL/GenBank/DDBJ databases">
        <title>Complete genome sequence of the type strain Clostridium beijerinckii NRRL B-598.</title>
        <authorList>
            <person name="Sedlar K."/>
            <person name="Branska B."/>
            <person name="Bezdicek M."/>
            <person name="Nykrynova M."/>
            <person name="Lengerova M."/>
            <person name="Skutkova H."/>
            <person name="Patakova P."/>
        </authorList>
    </citation>
    <scope>NUCLEOTIDE SEQUENCE</scope>
    <source>
        <strain evidence="1">DSM 791</strain>
    </source>
</reference>
<proteinExistence type="predicted"/>
<accession>A0AB74VDA8</accession>
<name>A0AB74VDA8_CLOBE</name>
<dbReference type="AlphaFoldDB" id="A0AB74VDA8"/>
<gene>
    <name evidence="1" type="ORF">KEC93_21315</name>
</gene>
<evidence type="ECO:0000313" key="2">
    <source>
        <dbReference type="Proteomes" id="UP000679373"/>
    </source>
</evidence>
<sequence length="233" mass="27341">MSKKVLTNKEILGAIQSTLNDREEWELENGCYMYNLKKQKDKIVLQIFEEEIDGVYDSLYAEFITDVSDDSVQIIKGLITDIYESTLNYKQQFARQTPSFYKRKIKSIANWTNKNKMDKVQELTKQLTERFVEDRIVLDDITNLKDIVRDLYNCLSQIDSSWKQKEIRDKLLKRCKELNIQNVGCSYIENEIIAYRHADDSTIISKARIVIDTAYCNINNSINELINQLRKVA</sequence>
<dbReference type="RefSeq" id="WP_077868614.1">
    <property type="nucleotide sequence ID" value="NZ_BKAK01000058.1"/>
</dbReference>
<keyword evidence="2" id="KW-1185">Reference proteome</keyword>
<organism evidence="1 2">
    <name type="scientific">Clostridium beijerinckii</name>
    <name type="common">Clostridium MP</name>
    <dbReference type="NCBI Taxonomy" id="1520"/>
    <lineage>
        <taxon>Bacteria</taxon>
        <taxon>Bacillati</taxon>
        <taxon>Bacillota</taxon>
        <taxon>Clostridia</taxon>
        <taxon>Eubacteriales</taxon>
        <taxon>Clostridiaceae</taxon>
        <taxon>Clostridium</taxon>
    </lineage>
</organism>
<dbReference type="Proteomes" id="UP000679373">
    <property type="component" value="Chromosome"/>
</dbReference>
<protein>
    <submittedName>
        <fullName evidence="1">Uncharacterized protein</fullName>
    </submittedName>
</protein>
<dbReference type="GeneID" id="66347120"/>
<evidence type="ECO:0000313" key="1">
    <source>
        <dbReference type="EMBL" id="QUN34438.1"/>
    </source>
</evidence>